<dbReference type="EMBL" id="WNCL01000001">
    <property type="protein sequence ID" value="MTU42149.1"/>
    <property type="molecule type" value="Genomic_DNA"/>
</dbReference>
<dbReference type="GO" id="GO:0006605">
    <property type="term" value="P:protein targeting"/>
    <property type="evidence" value="ECO:0007669"/>
    <property type="project" value="UniProtKB-UniRule"/>
</dbReference>
<evidence type="ECO:0000256" key="5">
    <source>
        <dbReference type="ARBA" id="ARBA00022927"/>
    </source>
</evidence>
<evidence type="ECO:0000313" key="11">
    <source>
        <dbReference type="EMBL" id="MTU42149.1"/>
    </source>
</evidence>
<dbReference type="SUPFAM" id="SSF82866">
    <property type="entry name" value="Multidrug efflux transporter AcrB transmembrane domain"/>
    <property type="match status" value="1"/>
</dbReference>
<dbReference type="GO" id="GO:0065002">
    <property type="term" value="P:intracellular protein transmembrane transport"/>
    <property type="evidence" value="ECO:0007669"/>
    <property type="project" value="UniProtKB-UniRule"/>
</dbReference>
<sequence length="311" mass="34505">MELFRIHKTIPFMKYSKILNAISFISFFIAIGLLVVRGLAFSIEFTGGLVMEVNYPDAVPVQELRVDLEKATGGEVQVVNFGTARDAQIRLPLKGNKTSAQMSEEVMKVIHEKAPEAQLRRTEFVGPQVGEELATDGLTALLLVIVGIMIYLAFRFEWKFAVAAIIANMHDVFLVLGVFSLFQWEFSLPVLAAVLAVLGYSVNESVIIFDRCRECFRKIRKGTPVEIVNTAITQTISRTVITHSSTLMVTLSMFFFGGPALHYFALALTIGILLGVYSSVFVSAAIALYLGVKREDLVKKVRKDEISDMVP</sequence>
<dbReference type="GO" id="GO:0043952">
    <property type="term" value="P:protein transport by the Sec complex"/>
    <property type="evidence" value="ECO:0007669"/>
    <property type="project" value="UniProtKB-UniRule"/>
</dbReference>
<comment type="subunit">
    <text evidence="9">Forms a complex with SecD. Part of the essential Sec protein translocation apparatus which comprises SecA, SecYEG and auxiliary proteins SecDF-YajC and YidC.</text>
</comment>
<organism evidence="11 12">
    <name type="scientific">Parasutterella excrementihominis</name>
    <dbReference type="NCBI Taxonomy" id="487175"/>
    <lineage>
        <taxon>Bacteria</taxon>
        <taxon>Pseudomonadati</taxon>
        <taxon>Pseudomonadota</taxon>
        <taxon>Betaproteobacteria</taxon>
        <taxon>Burkholderiales</taxon>
        <taxon>Sutterellaceae</taxon>
        <taxon>Parasutterella</taxon>
    </lineage>
</organism>
<feature type="transmembrane region" description="Helical" evidence="9">
    <location>
        <begin position="21"/>
        <end position="43"/>
    </location>
</feature>
<dbReference type="PANTHER" id="PTHR30081">
    <property type="entry name" value="PROTEIN-EXPORT MEMBRANE PROTEIN SEC"/>
    <property type="match status" value="1"/>
</dbReference>
<dbReference type="RefSeq" id="WP_155165255.1">
    <property type="nucleotide sequence ID" value="NZ_CAMLVM010000008.1"/>
</dbReference>
<dbReference type="NCBIfam" id="TIGR00916">
    <property type="entry name" value="2A0604s01"/>
    <property type="match status" value="1"/>
</dbReference>
<dbReference type="InterPro" id="IPR005665">
    <property type="entry name" value="SecF_bac"/>
</dbReference>
<reference evidence="11 12" key="1">
    <citation type="journal article" date="2019" name="Nat. Med.">
        <title>A library of human gut bacterial isolates paired with longitudinal multiomics data enables mechanistic microbiome research.</title>
        <authorList>
            <person name="Poyet M."/>
            <person name="Groussin M."/>
            <person name="Gibbons S.M."/>
            <person name="Avila-Pacheco J."/>
            <person name="Jiang X."/>
            <person name="Kearney S.M."/>
            <person name="Perrotta A.R."/>
            <person name="Berdy B."/>
            <person name="Zhao S."/>
            <person name="Lieberman T.D."/>
            <person name="Swanson P.K."/>
            <person name="Smith M."/>
            <person name="Roesemann S."/>
            <person name="Alexander J.E."/>
            <person name="Rich S.A."/>
            <person name="Livny J."/>
            <person name="Vlamakis H."/>
            <person name="Clish C."/>
            <person name="Bullock K."/>
            <person name="Deik A."/>
            <person name="Scott J."/>
            <person name="Pierce K.A."/>
            <person name="Xavier R.J."/>
            <person name="Alm E.J."/>
        </authorList>
    </citation>
    <scope>NUCLEOTIDE SEQUENCE [LARGE SCALE GENOMIC DNA]</scope>
    <source>
        <strain evidence="11 12">BIOML-A2</strain>
    </source>
</reference>
<feature type="domain" description="Protein export membrane protein SecD/SecF C-terminal" evidence="10">
    <location>
        <begin position="108"/>
        <end position="291"/>
    </location>
</feature>
<proteinExistence type="inferred from homology"/>
<dbReference type="PANTHER" id="PTHR30081:SF8">
    <property type="entry name" value="PROTEIN TRANSLOCASE SUBUNIT SECF"/>
    <property type="match status" value="1"/>
</dbReference>
<dbReference type="AlphaFoldDB" id="A0A6I3S445"/>
<comment type="function">
    <text evidence="9">Part of the Sec protein translocase complex. Interacts with the SecYEG preprotein conducting channel. SecDF uses the proton motive force (PMF) to complete protein translocation after the ATP-dependent function of SecA.</text>
</comment>
<keyword evidence="5 9" id="KW-0653">Protein transport</keyword>
<dbReference type="Proteomes" id="UP000462362">
    <property type="component" value="Unassembled WGS sequence"/>
</dbReference>
<dbReference type="GO" id="GO:0015450">
    <property type="term" value="F:protein-transporting ATPase activity"/>
    <property type="evidence" value="ECO:0007669"/>
    <property type="project" value="InterPro"/>
</dbReference>
<gene>
    <name evidence="9 11" type="primary">secF</name>
    <name evidence="11" type="ORF">GMD42_00630</name>
</gene>
<dbReference type="InterPro" id="IPR022645">
    <property type="entry name" value="SecD/SecF_bac"/>
</dbReference>
<keyword evidence="8 9" id="KW-0472">Membrane</keyword>
<keyword evidence="3 9" id="KW-1003">Cell membrane</keyword>
<dbReference type="PRINTS" id="PR01755">
    <property type="entry name" value="SECFTRNLCASE"/>
</dbReference>
<keyword evidence="4 9" id="KW-0812">Transmembrane</keyword>
<dbReference type="HAMAP" id="MF_01464_B">
    <property type="entry name" value="SecF_B"/>
    <property type="match status" value="1"/>
</dbReference>
<evidence type="ECO:0000256" key="2">
    <source>
        <dbReference type="ARBA" id="ARBA00022448"/>
    </source>
</evidence>
<evidence type="ECO:0000256" key="4">
    <source>
        <dbReference type="ARBA" id="ARBA00022692"/>
    </source>
</evidence>
<evidence type="ECO:0000256" key="3">
    <source>
        <dbReference type="ARBA" id="ARBA00022475"/>
    </source>
</evidence>
<feature type="transmembrane region" description="Helical" evidence="9">
    <location>
        <begin position="263"/>
        <end position="292"/>
    </location>
</feature>
<dbReference type="Gene3D" id="1.20.1640.10">
    <property type="entry name" value="Multidrug efflux transporter AcrB transmembrane domain"/>
    <property type="match status" value="1"/>
</dbReference>
<feature type="transmembrane region" description="Helical" evidence="9">
    <location>
        <begin position="188"/>
        <end position="209"/>
    </location>
</feature>
<keyword evidence="2 9" id="KW-0813">Transport</keyword>
<evidence type="ECO:0000313" key="12">
    <source>
        <dbReference type="Proteomes" id="UP000462362"/>
    </source>
</evidence>
<evidence type="ECO:0000259" key="10">
    <source>
        <dbReference type="Pfam" id="PF02355"/>
    </source>
</evidence>
<name>A0A6I3S445_9BURK</name>
<keyword evidence="7 9" id="KW-0811">Translocation</keyword>
<dbReference type="GO" id="GO:0005886">
    <property type="term" value="C:plasma membrane"/>
    <property type="evidence" value="ECO:0007669"/>
    <property type="project" value="UniProtKB-SubCell"/>
</dbReference>
<evidence type="ECO:0000256" key="1">
    <source>
        <dbReference type="ARBA" id="ARBA00004651"/>
    </source>
</evidence>
<accession>A0A6I3S445</accession>
<dbReference type="InterPro" id="IPR055344">
    <property type="entry name" value="SecD_SecF_C_bact"/>
</dbReference>
<protein>
    <recommendedName>
        <fullName evidence="9">Protein-export membrane protein SecF</fullName>
    </recommendedName>
</protein>
<feature type="transmembrane region" description="Helical" evidence="9">
    <location>
        <begin position="161"/>
        <end position="182"/>
    </location>
</feature>
<dbReference type="FunFam" id="1.20.1640.10:FF:000025">
    <property type="entry name" value="Protein-export membrane protein SecF"/>
    <property type="match status" value="1"/>
</dbReference>
<feature type="transmembrane region" description="Helical" evidence="9">
    <location>
        <begin position="137"/>
        <end position="154"/>
    </location>
</feature>
<evidence type="ECO:0000256" key="9">
    <source>
        <dbReference type="HAMAP-Rule" id="MF_01464"/>
    </source>
</evidence>
<dbReference type="InterPro" id="IPR048634">
    <property type="entry name" value="SecD_SecF_C"/>
</dbReference>
<feature type="transmembrane region" description="Helical" evidence="9">
    <location>
        <begin position="240"/>
        <end position="257"/>
    </location>
</feature>
<comment type="similarity">
    <text evidence="9">Belongs to the SecD/SecF family. SecF subfamily.</text>
</comment>
<dbReference type="InterPro" id="IPR022813">
    <property type="entry name" value="SecD/SecF_arch_bac"/>
</dbReference>
<evidence type="ECO:0000256" key="7">
    <source>
        <dbReference type="ARBA" id="ARBA00023010"/>
    </source>
</evidence>
<evidence type="ECO:0000256" key="8">
    <source>
        <dbReference type="ARBA" id="ARBA00023136"/>
    </source>
</evidence>
<comment type="subcellular location">
    <subcellularLocation>
        <location evidence="1 9">Cell membrane</location>
        <topology evidence="1 9">Multi-pass membrane protein</topology>
    </subcellularLocation>
</comment>
<keyword evidence="6 9" id="KW-1133">Transmembrane helix</keyword>
<dbReference type="Pfam" id="PF02355">
    <property type="entry name" value="SecD_SecF_C"/>
    <property type="match status" value="1"/>
</dbReference>
<evidence type="ECO:0000256" key="6">
    <source>
        <dbReference type="ARBA" id="ARBA00022989"/>
    </source>
</evidence>
<dbReference type="NCBIfam" id="TIGR00966">
    <property type="entry name" value="transloc_SecF"/>
    <property type="match status" value="1"/>
</dbReference>
<comment type="caution">
    <text evidence="11">The sequence shown here is derived from an EMBL/GenBank/DDBJ whole genome shotgun (WGS) entry which is preliminary data.</text>
</comment>